<sequence>MAQSNGRGGQRFSTNIWPGFVDAMTALLMVLMFVLTIFMIVQFTLRETIDNQDDELAALADQVAGLADALGLERDRSAAFEVEVQGLNADLSAARSEADRQSVLIATLTRQVEGQAAELAQASARITTFEAQVASLLSERDSARAEVQDLTETRDRLLSDQEALNLALAKARDEVDAQAEAARLAAARRDAMNALIADLRARAEARDAALAEAQEQLSEAEKDRLAEAAAAALLRERLKSSEGELTAMTLALEEKRKEAEETLTLLAAAQGRDAEGRTEAERKAALLAFAEEELAKQKEVSLAAQRNVALLNQQLAALRTQLGSLQSLLDASAARDAEAKVQIESLGSQLNSALAQVASEQRLRAELEEAERKRLEEEAKSLRDETKQLARYRSEFFGKLSEVLAGREGVRVVGDRFVFSSEVLFETGSAQLSGEGQSQIAGVVSILRDISDQIPPAIDWIIRVDGHTDNVPISSGQFRDNWELSQARALSVVRFMQDDLGFPPQRMAATGFGEYRPVAEGDTAEARAQNRRIELKLTER</sequence>
<keyword evidence="2" id="KW-0175">Coiled coil</keyword>
<keyword evidence="3" id="KW-1133">Transmembrane helix</keyword>
<evidence type="ECO:0000256" key="1">
    <source>
        <dbReference type="PROSITE-ProRule" id="PRU00473"/>
    </source>
</evidence>
<dbReference type="PANTHER" id="PTHR30329:SF21">
    <property type="entry name" value="LIPOPROTEIN YIAD-RELATED"/>
    <property type="match status" value="1"/>
</dbReference>
<organism evidence="5 6">
    <name type="scientific">Albidovulum sediminicola</name>
    <dbReference type="NCBI Taxonomy" id="2984331"/>
    <lineage>
        <taxon>Bacteria</taxon>
        <taxon>Pseudomonadati</taxon>
        <taxon>Pseudomonadota</taxon>
        <taxon>Alphaproteobacteria</taxon>
        <taxon>Rhodobacterales</taxon>
        <taxon>Paracoccaceae</taxon>
        <taxon>Albidovulum</taxon>
    </lineage>
</organism>
<dbReference type="RefSeq" id="WP_263722990.1">
    <property type="nucleotide sequence ID" value="NZ_JAOWLA010000019.1"/>
</dbReference>
<feature type="coiled-coil region" evidence="2">
    <location>
        <begin position="105"/>
        <end position="395"/>
    </location>
</feature>
<evidence type="ECO:0000256" key="2">
    <source>
        <dbReference type="SAM" id="Coils"/>
    </source>
</evidence>
<dbReference type="EMBL" id="JAOWLA010000019">
    <property type="protein sequence ID" value="MCV2866457.1"/>
    <property type="molecule type" value="Genomic_DNA"/>
</dbReference>
<dbReference type="Gene3D" id="3.30.1330.60">
    <property type="entry name" value="OmpA-like domain"/>
    <property type="match status" value="1"/>
</dbReference>
<dbReference type="Pfam" id="PF00691">
    <property type="entry name" value="OmpA"/>
    <property type="match status" value="1"/>
</dbReference>
<gene>
    <name evidence="5" type="ORF">OE647_17200</name>
</gene>
<evidence type="ECO:0000313" key="5">
    <source>
        <dbReference type="EMBL" id="MCV2866457.1"/>
    </source>
</evidence>
<comment type="caution">
    <text evidence="5">The sequence shown here is derived from an EMBL/GenBank/DDBJ whole genome shotgun (WGS) entry which is preliminary data.</text>
</comment>
<evidence type="ECO:0000259" key="4">
    <source>
        <dbReference type="PROSITE" id="PS51123"/>
    </source>
</evidence>
<feature type="transmembrane region" description="Helical" evidence="3">
    <location>
        <begin position="20"/>
        <end position="41"/>
    </location>
</feature>
<name>A0ABT2Z5M4_9RHOB</name>
<keyword evidence="3" id="KW-0812">Transmembrane</keyword>
<dbReference type="InterPro" id="IPR006665">
    <property type="entry name" value="OmpA-like"/>
</dbReference>
<dbReference type="Gene3D" id="1.10.287.1490">
    <property type="match status" value="1"/>
</dbReference>
<evidence type="ECO:0000256" key="3">
    <source>
        <dbReference type="SAM" id="Phobius"/>
    </source>
</evidence>
<evidence type="ECO:0000313" key="6">
    <source>
        <dbReference type="Proteomes" id="UP001652503"/>
    </source>
</evidence>
<dbReference type="CDD" id="cd07185">
    <property type="entry name" value="OmpA_C-like"/>
    <property type="match status" value="1"/>
</dbReference>
<protein>
    <submittedName>
        <fullName evidence="5">Peptidoglycan -binding protein</fullName>
    </submittedName>
</protein>
<dbReference type="NCBIfam" id="NF006542">
    <property type="entry name" value="PRK09039.1-1"/>
    <property type="match status" value="2"/>
</dbReference>
<proteinExistence type="predicted"/>
<feature type="domain" description="OmpA-like" evidence="4">
    <location>
        <begin position="413"/>
        <end position="540"/>
    </location>
</feature>
<dbReference type="InterPro" id="IPR050330">
    <property type="entry name" value="Bact_OuterMem_StrucFunc"/>
</dbReference>
<dbReference type="PROSITE" id="PS51123">
    <property type="entry name" value="OMPA_2"/>
    <property type="match status" value="1"/>
</dbReference>
<dbReference type="Proteomes" id="UP001652503">
    <property type="component" value="Unassembled WGS sequence"/>
</dbReference>
<keyword evidence="1 3" id="KW-0472">Membrane</keyword>
<reference evidence="5 6" key="1">
    <citation type="submission" date="2022-10" db="EMBL/GenBank/DDBJ databases">
        <title>Defluviimonas sp. nov., isolated from ocean surface water.</title>
        <authorList>
            <person name="He W."/>
            <person name="Wang L."/>
            <person name="Zhang D.-F."/>
        </authorList>
    </citation>
    <scope>NUCLEOTIDE SEQUENCE [LARGE SCALE GENOMIC DNA]</scope>
    <source>
        <strain evidence="5 6">WL0075</strain>
    </source>
</reference>
<dbReference type="InterPro" id="IPR036737">
    <property type="entry name" value="OmpA-like_sf"/>
</dbReference>
<dbReference type="PANTHER" id="PTHR30329">
    <property type="entry name" value="STATOR ELEMENT OF FLAGELLAR MOTOR COMPLEX"/>
    <property type="match status" value="1"/>
</dbReference>
<accession>A0ABT2Z5M4</accession>
<dbReference type="SUPFAM" id="SSF103088">
    <property type="entry name" value="OmpA-like"/>
    <property type="match status" value="1"/>
</dbReference>
<keyword evidence="6" id="KW-1185">Reference proteome</keyword>